<feature type="compositionally biased region" description="Low complexity" evidence="1">
    <location>
        <begin position="272"/>
        <end position="283"/>
    </location>
</feature>
<gene>
    <name evidence="3" type="ORF">B0H15DRAFT_911550</name>
</gene>
<keyword evidence="4" id="KW-1185">Reference proteome</keyword>
<reference evidence="3" key="1">
    <citation type="submission" date="2023-03" db="EMBL/GenBank/DDBJ databases">
        <title>Massive genome expansion in bonnet fungi (Mycena s.s.) driven by repeated elements and novel gene families across ecological guilds.</title>
        <authorList>
            <consortium name="Lawrence Berkeley National Laboratory"/>
            <person name="Harder C.B."/>
            <person name="Miyauchi S."/>
            <person name="Viragh M."/>
            <person name="Kuo A."/>
            <person name="Thoen E."/>
            <person name="Andreopoulos B."/>
            <person name="Lu D."/>
            <person name="Skrede I."/>
            <person name="Drula E."/>
            <person name="Henrissat B."/>
            <person name="Morin E."/>
            <person name="Kohler A."/>
            <person name="Barry K."/>
            <person name="LaButti K."/>
            <person name="Morin E."/>
            <person name="Salamov A."/>
            <person name="Lipzen A."/>
            <person name="Mereny Z."/>
            <person name="Hegedus B."/>
            <person name="Baldrian P."/>
            <person name="Stursova M."/>
            <person name="Weitz H."/>
            <person name="Taylor A."/>
            <person name="Grigoriev I.V."/>
            <person name="Nagy L.G."/>
            <person name="Martin F."/>
            <person name="Kauserud H."/>
        </authorList>
    </citation>
    <scope>NUCLEOTIDE SEQUENCE</scope>
    <source>
        <strain evidence="3">CBHHK173m</strain>
    </source>
</reference>
<evidence type="ECO:0000313" key="3">
    <source>
        <dbReference type="EMBL" id="KAJ7083596.1"/>
    </source>
</evidence>
<feature type="signal peptide" evidence="2">
    <location>
        <begin position="1"/>
        <end position="25"/>
    </location>
</feature>
<evidence type="ECO:0000256" key="1">
    <source>
        <dbReference type="SAM" id="MobiDB-lite"/>
    </source>
</evidence>
<keyword evidence="2" id="KW-0732">Signal</keyword>
<feature type="region of interest" description="Disordered" evidence="1">
    <location>
        <begin position="38"/>
        <end position="64"/>
    </location>
</feature>
<feature type="region of interest" description="Disordered" evidence="1">
    <location>
        <begin position="176"/>
        <end position="289"/>
    </location>
</feature>
<dbReference type="EMBL" id="JARJCN010000040">
    <property type="protein sequence ID" value="KAJ7083596.1"/>
    <property type="molecule type" value="Genomic_DNA"/>
</dbReference>
<feature type="chain" id="PRO_5042227321" evidence="2">
    <location>
        <begin position="26"/>
        <end position="317"/>
    </location>
</feature>
<organism evidence="3 4">
    <name type="scientific">Mycena belliarum</name>
    <dbReference type="NCBI Taxonomy" id="1033014"/>
    <lineage>
        <taxon>Eukaryota</taxon>
        <taxon>Fungi</taxon>
        <taxon>Dikarya</taxon>
        <taxon>Basidiomycota</taxon>
        <taxon>Agaricomycotina</taxon>
        <taxon>Agaricomycetes</taxon>
        <taxon>Agaricomycetidae</taxon>
        <taxon>Agaricales</taxon>
        <taxon>Marasmiineae</taxon>
        <taxon>Mycenaceae</taxon>
        <taxon>Mycena</taxon>
    </lineage>
</organism>
<name>A0AAD6U094_9AGAR</name>
<sequence>MIFTGSKSVLACASIFLALAAQTSAHAIPTVPLGVKGAPKRNDVQRPSNGKPCGNVNPANTLDSSTAVPANADGTVNISVVNFNAGGDGSTSVSVQVDATGTGNKFVAGTVKTNGNPKPNKVQTDKVVFALPAGTKCSGGKGKNLCLVSVKTTSGFGACVVVSQGKAAALAPAAAAPAKTNNTPAKANNPPAKANNTPAKAKNTPAKPKTTAAKSNQGATTKAGAAKKQSKANGKGKGKGKGKKNGKGKGKKNGKGKGKGKATKNGDKKQATKQAKAPAAVKTVKGRDAPSRIFLREIIAELEAQRRAYGMELEALD</sequence>
<proteinExistence type="predicted"/>
<feature type="compositionally biased region" description="Basic residues" evidence="1">
    <location>
        <begin position="228"/>
        <end position="262"/>
    </location>
</feature>
<protein>
    <submittedName>
        <fullName evidence="3">Uncharacterized protein</fullName>
    </submittedName>
</protein>
<feature type="compositionally biased region" description="Low complexity" evidence="1">
    <location>
        <begin position="176"/>
        <end position="227"/>
    </location>
</feature>
<dbReference type="PANTHER" id="PTHR34618:SF1">
    <property type="entry name" value="SECRETED PROTEIN"/>
    <property type="match status" value="1"/>
</dbReference>
<dbReference type="InterPro" id="IPR021476">
    <property type="entry name" value="Egh16-like"/>
</dbReference>
<comment type="caution">
    <text evidence="3">The sequence shown here is derived from an EMBL/GenBank/DDBJ whole genome shotgun (WGS) entry which is preliminary data.</text>
</comment>
<dbReference type="Proteomes" id="UP001222325">
    <property type="component" value="Unassembled WGS sequence"/>
</dbReference>
<dbReference type="AlphaFoldDB" id="A0AAD6U094"/>
<evidence type="ECO:0000256" key="2">
    <source>
        <dbReference type="SAM" id="SignalP"/>
    </source>
</evidence>
<evidence type="ECO:0000313" key="4">
    <source>
        <dbReference type="Proteomes" id="UP001222325"/>
    </source>
</evidence>
<dbReference type="PANTHER" id="PTHR34618">
    <property type="entry name" value="SURFACE PROTEIN MAS1, PUTATIVE-RELATED"/>
    <property type="match status" value="1"/>
</dbReference>
<accession>A0AAD6U094</accession>